<dbReference type="PANTHER" id="PTHR34069:SF2">
    <property type="entry name" value="BETA-KETOACYL-[ACYL-CARRIER-PROTEIN] SYNTHASE III"/>
    <property type="match status" value="1"/>
</dbReference>
<evidence type="ECO:0000259" key="4">
    <source>
        <dbReference type="Pfam" id="PF08545"/>
    </source>
</evidence>
<dbReference type="SUPFAM" id="SSF53901">
    <property type="entry name" value="Thiolase-like"/>
    <property type="match status" value="2"/>
</dbReference>
<keyword evidence="6" id="KW-1185">Reference proteome</keyword>
<dbReference type="InterPro" id="IPR013751">
    <property type="entry name" value="ACP_syn_III_N"/>
</dbReference>
<evidence type="ECO:0000313" key="5">
    <source>
        <dbReference type="EMBL" id="WGS64171.1"/>
    </source>
</evidence>
<organism evidence="5 6">
    <name type="scientific">Marinitoga aeolica</name>
    <dbReference type="NCBI Taxonomy" id="2809031"/>
    <lineage>
        <taxon>Bacteria</taxon>
        <taxon>Thermotogati</taxon>
        <taxon>Thermotogota</taxon>
        <taxon>Thermotogae</taxon>
        <taxon>Petrotogales</taxon>
        <taxon>Petrotogaceae</taxon>
        <taxon>Marinitoga</taxon>
    </lineage>
</organism>
<gene>
    <name evidence="5" type="ORF">JRV97_07245</name>
</gene>
<accession>A0ABY8PNF8</accession>
<evidence type="ECO:0008006" key="7">
    <source>
        <dbReference type="Google" id="ProtNLM"/>
    </source>
</evidence>
<evidence type="ECO:0000256" key="1">
    <source>
        <dbReference type="ARBA" id="ARBA00022679"/>
    </source>
</evidence>
<feature type="domain" description="Beta-ketoacyl-[acyl-carrier-protein] synthase III C-terminal" evidence="3">
    <location>
        <begin position="216"/>
        <end position="289"/>
    </location>
</feature>
<feature type="domain" description="Beta-ketoacyl-[acyl-carrier-protein] synthase III N-terminal" evidence="4">
    <location>
        <begin position="96"/>
        <end position="160"/>
    </location>
</feature>
<dbReference type="InterPro" id="IPR016039">
    <property type="entry name" value="Thiolase-like"/>
</dbReference>
<dbReference type="RefSeq" id="WP_280997603.1">
    <property type="nucleotide sequence ID" value="NZ_CP069362.1"/>
</dbReference>
<evidence type="ECO:0000256" key="2">
    <source>
        <dbReference type="ARBA" id="ARBA00023315"/>
    </source>
</evidence>
<protein>
    <recommendedName>
        <fullName evidence="7">3-oxoacyl-(Acyl-carrier-protein) synthase III</fullName>
    </recommendedName>
</protein>
<dbReference type="EMBL" id="CP069362">
    <property type="protein sequence ID" value="WGS64171.1"/>
    <property type="molecule type" value="Genomic_DNA"/>
</dbReference>
<dbReference type="InterPro" id="IPR013747">
    <property type="entry name" value="ACP_syn_III_C"/>
</dbReference>
<evidence type="ECO:0000259" key="3">
    <source>
        <dbReference type="Pfam" id="PF08541"/>
    </source>
</evidence>
<dbReference type="Pfam" id="PF08541">
    <property type="entry name" value="ACP_syn_III_C"/>
    <property type="match status" value="1"/>
</dbReference>
<proteinExistence type="predicted"/>
<evidence type="ECO:0000313" key="6">
    <source>
        <dbReference type="Proteomes" id="UP001232493"/>
    </source>
</evidence>
<keyword evidence="2" id="KW-0012">Acyltransferase</keyword>
<sequence>MHISQINAFIPEKKLDNQILAKKFNVSEDWIYKRTGIKNRYISEIDVFQMGIKAAEVLDIDGVDTVLFVSSVGAHYVPFYVRIFEKLKIKNSRYGIDVSNGFVGFVTSLHIADVMFRENIANKILLIVSEKLSDLVEENDINTAILFSDAAVAMILENHDKCICDHRVMYDSEYLDALNINENKKIIMDGKRVYKFAVNNMKKMLSQYINDYGKKIIVPHQANKRILESVKKNFNDFEFLDIIEKYGNTGAASIPLTLFKTYGNTKISLKDHLLISVGGGMTTSAITWRCNNE</sequence>
<reference evidence="5 6" key="1">
    <citation type="submission" date="2021-02" db="EMBL/GenBank/DDBJ databases">
        <title>Characterization of Marinitoga sp. nov. str. BP5-C20A.</title>
        <authorList>
            <person name="Erauso G."/>
            <person name="Postec A."/>
        </authorList>
    </citation>
    <scope>NUCLEOTIDE SEQUENCE [LARGE SCALE GENOMIC DNA]</scope>
    <source>
        <strain evidence="5 6">BP5-C20A</strain>
    </source>
</reference>
<dbReference type="Proteomes" id="UP001232493">
    <property type="component" value="Chromosome"/>
</dbReference>
<name>A0ABY8PNF8_9BACT</name>
<dbReference type="Gene3D" id="3.40.47.10">
    <property type="match status" value="1"/>
</dbReference>
<dbReference type="PANTHER" id="PTHR34069">
    <property type="entry name" value="3-OXOACYL-[ACYL-CARRIER-PROTEIN] SYNTHASE 3"/>
    <property type="match status" value="1"/>
</dbReference>
<dbReference type="Pfam" id="PF08545">
    <property type="entry name" value="ACP_syn_III"/>
    <property type="match status" value="1"/>
</dbReference>
<keyword evidence="1" id="KW-0808">Transferase</keyword>